<accession>A0ABS9KJ37</accession>
<feature type="signal peptide" evidence="1">
    <location>
        <begin position="1"/>
        <end position="23"/>
    </location>
</feature>
<evidence type="ECO:0000313" key="2">
    <source>
        <dbReference type="EMBL" id="MCG2590851.1"/>
    </source>
</evidence>
<dbReference type="PROSITE" id="PS51257">
    <property type="entry name" value="PROKAR_LIPOPROTEIN"/>
    <property type="match status" value="1"/>
</dbReference>
<gene>
    <name evidence="2" type="ORF">L6773_19940</name>
</gene>
<reference evidence="2" key="1">
    <citation type="submission" date="2022-01" db="EMBL/GenBank/DDBJ databases">
        <authorList>
            <person name="Wang Y."/>
        </authorList>
    </citation>
    <scope>NUCLEOTIDE SEQUENCE</scope>
    <source>
        <strain evidence="2">WB101</strain>
    </source>
</reference>
<dbReference type="EMBL" id="JAKLWS010000046">
    <property type="protein sequence ID" value="MCG2590851.1"/>
    <property type="molecule type" value="Genomic_DNA"/>
</dbReference>
<evidence type="ECO:0000313" key="3">
    <source>
        <dbReference type="Proteomes" id="UP001165366"/>
    </source>
</evidence>
<evidence type="ECO:0008006" key="4">
    <source>
        <dbReference type="Google" id="ProtNLM"/>
    </source>
</evidence>
<sequence length="237" mass="26200">MQRTLKAAFIGLSIFILSSCSWFLPSYDGPTEISHGYVEGVTPANGQLYNERTYPTVQANWPGPGGDKIWLGVNLGASSRPQTSVDDDASKAGWYFQFNRKQGFYNNGTNLTPRWPTNEIVEDSEWKLENDPCRILLGDTWRLPTVEELRAFMSAPANKGGMGDGNRTSAFNSTLKMHAAGNLQSFDGSLQLRGEVGNYWASDQFSEKRGEILTFGEGSNTFAGNKAFGRSVRCIEE</sequence>
<feature type="chain" id="PRO_5046702576" description="Fibrobacter succinogenes major paralogous domain-containing protein" evidence="1">
    <location>
        <begin position="24"/>
        <end position="237"/>
    </location>
</feature>
<evidence type="ECO:0000256" key="1">
    <source>
        <dbReference type="SAM" id="SignalP"/>
    </source>
</evidence>
<comment type="caution">
    <text evidence="2">The sequence shown here is derived from an EMBL/GenBank/DDBJ whole genome shotgun (WGS) entry which is preliminary data.</text>
</comment>
<keyword evidence="1" id="KW-0732">Signal</keyword>
<dbReference type="Proteomes" id="UP001165366">
    <property type="component" value="Unassembled WGS sequence"/>
</dbReference>
<dbReference type="RefSeq" id="WP_237856350.1">
    <property type="nucleotide sequence ID" value="NZ_JAKLWS010000046.1"/>
</dbReference>
<reference evidence="2" key="2">
    <citation type="submission" date="2024-05" db="EMBL/GenBank/DDBJ databases">
        <title>Rhodohalobacter halophilus gen. nov., sp. nov., a moderately halophilic member of the family Balneolaceae.</title>
        <authorList>
            <person name="Xia J."/>
        </authorList>
    </citation>
    <scope>NUCLEOTIDE SEQUENCE</scope>
    <source>
        <strain evidence="2">WB101</strain>
    </source>
</reference>
<keyword evidence="3" id="KW-1185">Reference proteome</keyword>
<proteinExistence type="predicted"/>
<protein>
    <recommendedName>
        <fullName evidence="4">Fibrobacter succinogenes major paralogous domain-containing protein</fullName>
    </recommendedName>
</protein>
<organism evidence="2 3">
    <name type="scientific">Rhodohalobacter sulfatireducens</name>
    <dbReference type="NCBI Taxonomy" id="2911366"/>
    <lineage>
        <taxon>Bacteria</taxon>
        <taxon>Pseudomonadati</taxon>
        <taxon>Balneolota</taxon>
        <taxon>Balneolia</taxon>
        <taxon>Balneolales</taxon>
        <taxon>Balneolaceae</taxon>
        <taxon>Rhodohalobacter</taxon>
    </lineage>
</organism>
<name>A0ABS9KJ37_9BACT</name>